<dbReference type="PANTHER" id="PTHR20922">
    <property type="entry name" value="DNL-TYPE ZINC FINGER PROTEIN"/>
    <property type="match status" value="1"/>
</dbReference>
<feature type="region of interest" description="Disordered" evidence="5">
    <location>
        <begin position="204"/>
        <end position="230"/>
    </location>
</feature>
<protein>
    <submittedName>
        <fullName evidence="7">DNL-type zinc finger protein-like</fullName>
    </submittedName>
</protein>
<dbReference type="PROSITE" id="PS51501">
    <property type="entry name" value="ZF_DNL"/>
    <property type="match status" value="1"/>
</dbReference>
<keyword evidence="8" id="KW-1185">Reference proteome</keyword>
<evidence type="ECO:0000259" key="6">
    <source>
        <dbReference type="PROSITE" id="PS51501"/>
    </source>
</evidence>
<evidence type="ECO:0000256" key="4">
    <source>
        <dbReference type="PROSITE-ProRule" id="PRU00834"/>
    </source>
</evidence>
<comment type="caution">
    <text evidence="7">The sequence shown here is derived from an EMBL/GenBank/DDBJ whole genome shotgun (WGS) entry which is preliminary data.</text>
</comment>
<accession>A0ABR0YDX9</accession>
<dbReference type="EMBL" id="JAHFZB010000034">
    <property type="protein sequence ID" value="KAK6470831.1"/>
    <property type="molecule type" value="Genomic_DNA"/>
</dbReference>
<dbReference type="InterPro" id="IPR007853">
    <property type="entry name" value="Znf_DNL-typ"/>
</dbReference>
<dbReference type="Pfam" id="PF05180">
    <property type="entry name" value="zf-DNL"/>
    <property type="match status" value="1"/>
</dbReference>
<dbReference type="PANTHER" id="PTHR20922:SF13">
    <property type="entry name" value="DNL-TYPE ZINC FINGER PROTEIN"/>
    <property type="match status" value="1"/>
</dbReference>
<organism evidence="7 8">
    <name type="scientific">Huso huso</name>
    <name type="common">Beluga</name>
    <name type="synonym">Acipenser huso</name>
    <dbReference type="NCBI Taxonomy" id="61971"/>
    <lineage>
        <taxon>Eukaryota</taxon>
        <taxon>Metazoa</taxon>
        <taxon>Chordata</taxon>
        <taxon>Craniata</taxon>
        <taxon>Vertebrata</taxon>
        <taxon>Euteleostomi</taxon>
        <taxon>Actinopterygii</taxon>
        <taxon>Chondrostei</taxon>
        <taxon>Acipenseriformes</taxon>
        <taxon>Acipenseridae</taxon>
        <taxon>Huso</taxon>
    </lineage>
</organism>
<evidence type="ECO:0000313" key="8">
    <source>
        <dbReference type="Proteomes" id="UP001369086"/>
    </source>
</evidence>
<evidence type="ECO:0000256" key="2">
    <source>
        <dbReference type="ARBA" id="ARBA00022771"/>
    </source>
</evidence>
<sequence length="230" mass="25572">MRPIVCCFARRTSATFLRVGSLNHCENVNTLHMSNCQASRHNNNNTITSFYQETHRDTDARNGTRPAQTVSLGFGPFSLFSGRSLSALNNGNPSSIVHSKPFSTSAAVRSSEAVGKIHSTHYHLVYTCKVCSIRSTKKISKIVFKNGVVIVTCPGCKKHHIIADNLGWFSDLEGKKNIEEILAAKGEKVRRVSGDEALELTLKDLESMQQDRQREEEPQPTAQPEEKEKT</sequence>
<evidence type="ECO:0000256" key="5">
    <source>
        <dbReference type="SAM" id="MobiDB-lite"/>
    </source>
</evidence>
<keyword evidence="1" id="KW-0479">Metal-binding</keyword>
<feature type="compositionally biased region" description="Basic and acidic residues" evidence="5">
    <location>
        <begin position="204"/>
        <end position="217"/>
    </location>
</feature>
<gene>
    <name evidence="7" type="ORF">HHUSO_G30332</name>
</gene>
<evidence type="ECO:0000256" key="1">
    <source>
        <dbReference type="ARBA" id="ARBA00022723"/>
    </source>
</evidence>
<feature type="domain" description="DNL-type" evidence="6">
    <location>
        <begin position="117"/>
        <end position="214"/>
    </location>
</feature>
<evidence type="ECO:0000256" key="3">
    <source>
        <dbReference type="ARBA" id="ARBA00022833"/>
    </source>
</evidence>
<reference evidence="7 8" key="1">
    <citation type="submission" date="2021-05" db="EMBL/GenBank/DDBJ databases">
        <authorList>
            <person name="Zahm M."/>
            <person name="Klopp C."/>
            <person name="Cabau C."/>
            <person name="Kuhl H."/>
            <person name="Suciu R."/>
            <person name="Ciorpac M."/>
            <person name="Holostenco D."/>
            <person name="Gessner J."/>
            <person name="Wuertz S."/>
            <person name="Hohne C."/>
            <person name="Stock M."/>
            <person name="Gislard M."/>
            <person name="Lluch J."/>
            <person name="Milhes M."/>
            <person name="Lampietro C."/>
            <person name="Lopez Roques C."/>
            <person name="Donnadieu C."/>
            <person name="Du K."/>
            <person name="Schartl M."/>
            <person name="Guiguen Y."/>
        </authorList>
    </citation>
    <scope>NUCLEOTIDE SEQUENCE [LARGE SCALE GENOMIC DNA]</scope>
    <source>
        <strain evidence="7">Hh-F2</strain>
        <tissue evidence="7">Blood</tissue>
    </source>
</reference>
<dbReference type="InterPro" id="IPR024158">
    <property type="entry name" value="Mt_import_TIM15"/>
</dbReference>
<name>A0ABR0YDX9_HUSHU</name>
<dbReference type="Proteomes" id="UP001369086">
    <property type="component" value="Unassembled WGS sequence"/>
</dbReference>
<keyword evidence="2 4" id="KW-0863">Zinc-finger</keyword>
<evidence type="ECO:0000313" key="7">
    <source>
        <dbReference type="EMBL" id="KAK6470831.1"/>
    </source>
</evidence>
<proteinExistence type="predicted"/>
<keyword evidence="3" id="KW-0862">Zinc</keyword>